<evidence type="ECO:0000256" key="2">
    <source>
        <dbReference type="ARBA" id="ARBA00023002"/>
    </source>
</evidence>
<keyword evidence="1" id="KW-0521">NADP</keyword>
<gene>
    <name evidence="4" type="ORF">SAMN02927930_00292</name>
</gene>
<keyword evidence="5" id="KW-1185">Reference proteome</keyword>
<proteinExistence type="predicted"/>
<dbReference type="STRING" id="1159017.SAMN02927930_00292"/>
<evidence type="ECO:0000256" key="1">
    <source>
        <dbReference type="ARBA" id="ARBA00022857"/>
    </source>
</evidence>
<dbReference type="InterPro" id="IPR020843">
    <property type="entry name" value="ER"/>
</dbReference>
<dbReference type="NCBIfam" id="TIGR02824">
    <property type="entry name" value="quinone_pig3"/>
    <property type="match status" value="1"/>
</dbReference>
<evidence type="ECO:0000313" key="4">
    <source>
        <dbReference type="EMBL" id="SDB06538.1"/>
    </source>
</evidence>
<dbReference type="SUPFAM" id="SSF51735">
    <property type="entry name" value="NAD(P)-binding Rossmann-fold domains"/>
    <property type="match status" value="1"/>
</dbReference>
<dbReference type="InterPro" id="IPR013149">
    <property type="entry name" value="ADH-like_C"/>
</dbReference>
<dbReference type="Pfam" id="PF00107">
    <property type="entry name" value="ADH_zinc_N"/>
    <property type="match status" value="1"/>
</dbReference>
<dbReference type="Pfam" id="PF08240">
    <property type="entry name" value="ADH_N"/>
    <property type="match status" value="1"/>
</dbReference>
<evidence type="ECO:0000259" key="3">
    <source>
        <dbReference type="SMART" id="SM00829"/>
    </source>
</evidence>
<dbReference type="InterPro" id="IPR036291">
    <property type="entry name" value="NAD(P)-bd_dom_sf"/>
</dbReference>
<name>A0A1G6ADM7_9GAMM</name>
<accession>A0A1G6ADM7</accession>
<dbReference type="GO" id="GO:0070402">
    <property type="term" value="F:NADPH binding"/>
    <property type="evidence" value="ECO:0007669"/>
    <property type="project" value="TreeGrafter"/>
</dbReference>
<dbReference type="SUPFAM" id="SSF50129">
    <property type="entry name" value="GroES-like"/>
    <property type="match status" value="1"/>
</dbReference>
<feature type="domain" description="Enoyl reductase (ER)" evidence="3">
    <location>
        <begin position="12"/>
        <end position="322"/>
    </location>
</feature>
<dbReference type="PANTHER" id="PTHR48106:SF8">
    <property type="entry name" value="OS02G0805600 PROTEIN"/>
    <property type="match status" value="1"/>
</dbReference>
<dbReference type="Gene3D" id="3.40.50.720">
    <property type="entry name" value="NAD(P)-binding Rossmann-like Domain"/>
    <property type="match status" value="1"/>
</dbReference>
<dbReference type="SMART" id="SM00829">
    <property type="entry name" value="PKS_ER"/>
    <property type="match status" value="1"/>
</dbReference>
<dbReference type="AlphaFoldDB" id="A0A1G6ADM7"/>
<dbReference type="RefSeq" id="WP_233340074.1">
    <property type="nucleotide sequence ID" value="NZ_FMXN01000001.1"/>
</dbReference>
<dbReference type="PANTHER" id="PTHR48106">
    <property type="entry name" value="QUINONE OXIDOREDUCTASE PIG3-RELATED"/>
    <property type="match status" value="1"/>
</dbReference>
<reference evidence="5" key="1">
    <citation type="submission" date="2016-10" db="EMBL/GenBank/DDBJ databases">
        <authorList>
            <person name="Varghese N."/>
            <person name="Submissions S."/>
        </authorList>
    </citation>
    <scope>NUCLEOTIDE SEQUENCE [LARGE SCALE GENOMIC DNA]</scope>
    <source>
        <strain evidence="5">CGMCC 1.10824</strain>
    </source>
</reference>
<dbReference type="InterPro" id="IPR011032">
    <property type="entry name" value="GroES-like_sf"/>
</dbReference>
<organism evidence="4 5">
    <name type="scientific">Pseudidiomarina indica</name>
    <dbReference type="NCBI Taxonomy" id="1159017"/>
    <lineage>
        <taxon>Bacteria</taxon>
        <taxon>Pseudomonadati</taxon>
        <taxon>Pseudomonadota</taxon>
        <taxon>Gammaproteobacteria</taxon>
        <taxon>Alteromonadales</taxon>
        <taxon>Idiomarinaceae</taxon>
        <taxon>Pseudidiomarina</taxon>
    </lineage>
</organism>
<keyword evidence="2" id="KW-0560">Oxidoreductase</keyword>
<sequence length="326" mass="34955">MPARQMLAWTAGDDQLAVQQQREIPQVRPDEVLIQVAYSGMNRADLSQLAGHYPPPPGASDVLGLEVSGVVQAVGAEVSHIRVGDKVCALLTGGGYAQYVAVPAVQVLPVPAGMSLLAAAGICEVYATAWFNIYDIAAAQPGERILVHAAASGVGQAVLQLAKALGNPTFATAGSDEKLAQAQRLGASGTWNRRQGDFIQAVKAWGGADIILDPVAGDYLSWNQHVLNPDGRLVVIGIMGGRMGELDGGRLLMKRQRIIGSTLRSQPVPVKGRIMSALQQHVWPLFEQHKITPVVDEVFPIDQVNDAFERLRDNNTQGKLVLDWRV</sequence>
<dbReference type="InterPro" id="IPR013154">
    <property type="entry name" value="ADH-like_N"/>
</dbReference>
<dbReference type="Proteomes" id="UP000199626">
    <property type="component" value="Unassembled WGS sequence"/>
</dbReference>
<dbReference type="InterPro" id="IPR014189">
    <property type="entry name" value="Quinone_OxRdtase_PIG3"/>
</dbReference>
<dbReference type="GO" id="GO:0016651">
    <property type="term" value="F:oxidoreductase activity, acting on NAD(P)H"/>
    <property type="evidence" value="ECO:0007669"/>
    <property type="project" value="TreeGrafter"/>
</dbReference>
<dbReference type="EMBL" id="FMXN01000001">
    <property type="protein sequence ID" value="SDB06538.1"/>
    <property type="molecule type" value="Genomic_DNA"/>
</dbReference>
<dbReference type="CDD" id="cd05276">
    <property type="entry name" value="p53_inducible_oxidoreductase"/>
    <property type="match status" value="1"/>
</dbReference>
<evidence type="ECO:0000313" key="5">
    <source>
        <dbReference type="Proteomes" id="UP000199626"/>
    </source>
</evidence>
<protein>
    <submittedName>
        <fullName evidence="4">Putative NAD(P)H quinone oxidoreductase, PIG3 family</fullName>
    </submittedName>
</protein>
<dbReference type="Gene3D" id="3.90.180.10">
    <property type="entry name" value="Medium-chain alcohol dehydrogenases, catalytic domain"/>
    <property type="match status" value="1"/>
</dbReference>